<sequence length="190" mass="20692">MKKTLLALVYTAISLGANPAASADLSEIAALRDGSMKKLVIHESPVATSDASFELEDGGGTATLEDYRGKYVLVNFWATWCAPCRKEMPQINALQKEFGGEHFEVLTIATGRNSPEGIVRFFEEAGVDSLPRHQDPKQQLASQMGIFGLPITVILDPEGREIARLRGDAEWDSDSARAIIKTLVDDQAES</sequence>
<evidence type="ECO:0000256" key="1">
    <source>
        <dbReference type="ARBA" id="ARBA00023284"/>
    </source>
</evidence>
<feature type="chain" id="PRO_5011612190" evidence="2">
    <location>
        <begin position="24"/>
        <end position="190"/>
    </location>
</feature>
<dbReference type="InterPro" id="IPR000866">
    <property type="entry name" value="AhpC/TSA"/>
</dbReference>
<feature type="domain" description="Thioredoxin" evidence="3">
    <location>
        <begin position="44"/>
        <end position="185"/>
    </location>
</feature>
<dbReference type="InterPro" id="IPR013766">
    <property type="entry name" value="Thioredoxin_domain"/>
</dbReference>
<keyword evidence="1" id="KW-0676">Redox-active center</keyword>
<dbReference type="EMBL" id="FOMW01000004">
    <property type="protein sequence ID" value="SFE01475.1"/>
    <property type="molecule type" value="Genomic_DNA"/>
</dbReference>
<gene>
    <name evidence="4" type="ORF">SAMN04488523_104222</name>
</gene>
<keyword evidence="4" id="KW-0413">Isomerase</keyword>
<dbReference type="SUPFAM" id="SSF52833">
    <property type="entry name" value="Thioredoxin-like"/>
    <property type="match status" value="1"/>
</dbReference>
<name>A0A1I1X232_9RHOB</name>
<dbReference type="PANTHER" id="PTHR42852:SF18">
    <property type="entry name" value="CHROMOSOME UNDETERMINED SCAFFOLD_47, WHOLE GENOME SHOTGUN SEQUENCE"/>
    <property type="match status" value="1"/>
</dbReference>
<keyword evidence="2" id="KW-0732">Signal</keyword>
<dbReference type="OrthoDB" id="9799347at2"/>
<evidence type="ECO:0000256" key="2">
    <source>
        <dbReference type="SAM" id="SignalP"/>
    </source>
</evidence>
<evidence type="ECO:0000313" key="5">
    <source>
        <dbReference type="Proteomes" id="UP000198977"/>
    </source>
</evidence>
<dbReference type="Pfam" id="PF00578">
    <property type="entry name" value="AhpC-TSA"/>
    <property type="match status" value="1"/>
</dbReference>
<feature type="signal peptide" evidence="2">
    <location>
        <begin position="1"/>
        <end position="23"/>
    </location>
</feature>
<dbReference type="CDD" id="cd02966">
    <property type="entry name" value="TlpA_like_family"/>
    <property type="match status" value="1"/>
</dbReference>
<dbReference type="AlphaFoldDB" id="A0A1I1X232"/>
<dbReference type="GO" id="GO:0015036">
    <property type="term" value="F:disulfide oxidoreductase activity"/>
    <property type="evidence" value="ECO:0007669"/>
    <property type="project" value="UniProtKB-ARBA"/>
</dbReference>
<dbReference type="RefSeq" id="WP_093923142.1">
    <property type="nucleotide sequence ID" value="NZ_FOMW01000004.1"/>
</dbReference>
<dbReference type="PROSITE" id="PS00194">
    <property type="entry name" value="THIOREDOXIN_1"/>
    <property type="match status" value="1"/>
</dbReference>
<dbReference type="PROSITE" id="PS51352">
    <property type="entry name" value="THIOREDOXIN_2"/>
    <property type="match status" value="1"/>
</dbReference>
<dbReference type="STRING" id="74348.SAMN04488523_104222"/>
<keyword evidence="5" id="KW-1185">Reference proteome</keyword>
<dbReference type="PANTHER" id="PTHR42852">
    <property type="entry name" value="THIOL:DISULFIDE INTERCHANGE PROTEIN DSBE"/>
    <property type="match status" value="1"/>
</dbReference>
<dbReference type="Proteomes" id="UP000198977">
    <property type="component" value="Unassembled WGS sequence"/>
</dbReference>
<dbReference type="GO" id="GO:0016853">
    <property type="term" value="F:isomerase activity"/>
    <property type="evidence" value="ECO:0007669"/>
    <property type="project" value="UniProtKB-KW"/>
</dbReference>
<dbReference type="Gene3D" id="3.40.30.10">
    <property type="entry name" value="Glutaredoxin"/>
    <property type="match status" value="1"/>
</dbReference>
<evidence type="ECO:0000259" key="3">
    <source>
        <dbReference type="PROSITE" id="PS51352"/>
    </source>
</evidence>
<dbReference type="InterPro" id="IPR050553">
    <property type="entry name" value="Thioredoxin_ResA/DsbE_sf"/>
</dbReference>
<protein>
    <submittedName>
        <fullName evidence="4">Thiol-disulfide isomerase or thioredoxin</fullName>
    </submittedName>
</protein>
<dbReference type="GO" id="GO:0016209">
    <property type="term" value="F:antioxidant activity"/>
    <property type="evidence" value="ECO:0007669"/>
    <property type="project" value="InterPro"/>
</dbReference>
<dbReference type="InterPro" id="IPR017937">
    <property type="entry name" value="Thioredoxin_CS"/>
</dbReference>
<organism evidence="4 5">
    <name type="scientific">Sulfitobacter brevis</name>
    <dbReference type="NCBI Taxonomy" id="74348"/>
    <lineage>
        <taxon>Bacteria</taxon>
        <taxon>Pseudomonadati</taxon>
        <taxon>Pseudomonadota</taxon>
        <taxon>Alphaproteobacteria</taxon>
        <taxon>Rhodobacterales</taxon>
        <taxon>Roseobacteraceae</taxon>
        <taxon>Sulfitobacter</taxon>
    </lineage>
</organism>
<evidence type="ECO:0000313" key="4">
    <source>
        <dbReference type="EMBL" id="SFE01475.1"/>
    </source>
</evidence>
<proteinExistence type="predicted"/>
<reference evidence="4 5" key="1">
    <citation type="submission" date="2016-10" db="EMBL/GenBank/DDBJ databases">
        <authorList>
            <person name="de Groot N.N."/>
        </authorList>
    </citation>
    <scope>NUCLEOTIDE SEQUENCE [LARGE SCALE GENOMIC DNA]</scope>
    <source>
        <strain evidence="4 5">DSM 11443</strain>
    </source>
</reference>
<dbReference type="InterPro" id="IPR036249">
    <property type="entry name" value="Thioredoxin-like_sf"/>
</dbReference>
<accession>A0A1I1X232</accession>